<feature type="signal peptide" evidence="2">
    <location>
        <begin position="1"/>
        <end position="17"/>
    </location>
</feature>
<feature type="domain" description="Lnb-like transmembrane" evidence="4">
    <location>
        <begin position="249"/>
        <end position="386"/>
    </location>
</feature>
<dbReference type="InterPro" id="IPR025178">
    <property type="entry name" value="Lnb_N"/>
</dbReference>
<evidence type="ECO:0000313" key="6">
    <source>
        <dbReference type="Proteomes" id="UP000772618"/>
    </source>
</evidence>
<name>A0ABS5VS65_9BACT</name>
<feature type="transmembrane region" description="Helical" evidence="1">
    <location>
        <begin position="252"/>
        <end position="271"/>
    </location>
</feature>
<evidence type="ECO:0000259" key="4">
    <source>
        <dbReference type="Pfam" id="PF25221"/>
    </source>
</evidence>
<evidence type="ECO:0000256" key="1">
    <source>
        <dbReference type="SAM" id="Phobius"/>
    </source>
</evidence>
<comment type="caution">
    <text evidence="5">The sequence shown here is derived from an EMBL/GenBank/DDBJ whole genome shotgun (WGS) entry which is preliminary data.</text>
</comment>
<feature type="transmembrane region" description="Helical" evidence="1">
    <location>
        <begin position="339"/>
        <end position="358"/>
    </location>
</feature>
<feature type="transmembrane region" description="Helical" evidence="1">
    <location>
        <begin position="316"/>
        <end position="332"/>
    </location>
</feature>
<organism evidence="5 6">
    <name type="scientific">Chryseosolibacter indicus</name>
    <dbReference type="NCBI Taxonomy" id="2782351"/>
    <lineage>
        <taxon>Bacteria</taxon>
        <taxon>Pseudomonadati</taxon>
        <taxon>Bacteroidota</taxon>
        <taxon>Cytophagia</taxon>
        <taxon>Cytophagales</taxon>
        <taxon>Chryseotaleaceae</taxon>
        <taxon>Chryseosolibacter</taxon>
    </lineage>
</organism>
<keyword evidence="6" id="KW-1185">Reference proteome</keyword>
<feature type="domain" description="Lnb N-terminal periplasmic" evidence="3">
    <location>
        <begin position="24"/>
        <end position="163"/>
    </location>
</feature>
<feature type="chain" id="PRO_5047369301" evidence="2">
    <location>
        <begin position="18"/>
        <end position="390"/>
    </location>
</feature>
<evidence type="ECO:0000313" key="5">
    <source>
        <dbReference type="EMBL" id="MBT1704278.1"/>
    </source>
</evidence>
<feature type="transmembrane region" description="Helical" evidence="1">
    <location>
        <begin position="283"/>
        <end position="304"/>
    </location>
</feature>
<evidence type="ECO:0000259" key="3">
    <source>
        <dbReference type="Pfam" id="PF13387"/>
    </source>
</evidence>
<dbReference type="Pfam" id="PF13387">
    <property type="entry name" value="Lnb_N"/>
    <property type="match status" value="1"/>
</dbReference>
<reference evidence="5 6" key="1">
    <citation type="submission" date="2021-05" db="EMBL/GenBank/DDBJ databases">
        <title>A Polyphasic approach of four new species of the genus Ohtaekwangia: Ohtaekwangia histidinii sp. nov., Ohtaekwangia cretensis sp. nov., Ohtaekwangia indiensis sp. nov., Ohtaekwangia reichenbachii sp. nov. from diverse environment.</title>
        <authorList>
            <person name="Octaviana S."/>
        </authorList>
    </citation>
    <scope>NUCLEOTIDE SEQUENCE [LARGE SCALE GENOMIC DNA]</scope>
    <source>
        <strain evidence="5 6">PWU20</strain>
    </source>
</reference>
<dbReference type="InterPro" id="IPR057436">
    <property type="entry name" value="5TMH_Lnb"/>
</dbReference>
<feature type="transmembrane region" description="Helical" evidence="1">
    <location>
        <begin position="364"/>
        <end position="383"/>
    </location>
</feature>
<dbReference type="Pfam" id="PF25221">
    <property type="entry name" value="5TMH_Lnb"/>
    <property type="match status" value="1"/>
</dbReference>
<sequence length="390" mass="45346">MRILLLPLLFICSLTFGQVTLSEDAQISVITCGPWQGELYSAFGHSAFRVHDPVNGIDEAYNYGVFDFDQPNFYLNFARGYLYYKLGVYDYKRFEYYYIYHNRYVHEQVLNLSGNQKQRLYDYLSWNALPENENYRYDYFYNNCATKMRDVVKEVFKDSIHFDGSYIKTDYTIRELTDLYLTNQPWGDLGIDICLGLPMDKKAAPQEYMFLPDYVESAFAHATIKDGNQTKPLVAKLNSVYESTPETFSKGLFQPLYVFGVLSVIAVFISYRDFKKQRITHVFDITLFTVLGMIGLLLLFLWIATDHQAAARNMNLLWALPTHLVAVIAFIKQPRWLSTYFLFAAIISVILILCWAILPQKLHYALIPVVLTIALRATVQFWVRKKTLTP</sequence>
<dbReference type="Proteomes" id="UP000772618">
    <property type="component" value="Unassembled WGS sequence"/>
</dbReference>
<keyword evidence="1" id="KW-1133">Transmembrane helix</keyword>
<keyword evidence="2" id="KW-0732">Signal</keyword>
<accession>A0ABS5VS65</accession>
<dbReference type="RefSeq" id="WP_254154238.1">
    <property type="nucleotide sequence ID" value="NZ_JAHESD010000028.1"/>
</dbReference>
<gene>
    <name evidence="5" type="ORF">KK060_13370</name>
</gene>
<evidence type="ECO:0000256" key="2">
    <source>
        <dbReference type="SAM" id="SignalP"/>
    </source>
</evidence>
<keyword evidence="1" id="KW-0472">Membrane</keyword>
<protein>
    <submittedName>
        <fullName evidence="5">DUF4105 domain-containing protein</fullName>
    </submittedName>
</protein>
<dbReference type="EMBL" id="JAHESD010000028">
    <property type="protein sequence ID" value="MBT1704278.1"/>
    <property type="molecule type" value="Genomic_DNA"/>
</dbReference>
<keyword evidence="1" id="KW-0812">Transmembrane</keyword>
<proteinExistence type="predicted"/>